<evidence type="ECO:0000313" key="2">
    <source>
        <dbReference type="EMBL" id="EJT45085.1"/>
    </source>
</evidence>
<evidence type="ECO:0008006" key="4">
    <source>
        <dbReference type="Google" id="ProtNLM"/>
    </source>
</evidence>
<dbReference type="Proteomes" id="UP000002748">
    <property type="component" value="Unassembled WGS sequence"/>
</dbReference>
<evidence type="ECO:0000313" key="3">
    <source>
        <dbReference type="Proteomes" id="UP000002748"/>
    </source>
</evidence>
<protein>
    <recommendedName>
        <fullName evidence="4">HRQ family protein 2</fullName>
    </recommendedName>
</protein>
<dbReference type="EMBL" id="ALBS01000335">
    <property type="protein sequence ID" value="EJT45085.1"/>
    <property type="molecule type" value="Genomic_DNA"/>
</dbReference>
<evidence type="ECO:0000256" key="1">
    <source>
        <dbReference type="SAM" id="SignalP"/>
    </source>
</evidence>
<comment type="caution">
    <text evidence="2">The sequence shown here is derived from an EMBL/GenBank/DDBJ whole genome shotgun (WGS) entry which is preliminary data.</text>
</comment>
<name>J4U584_TRIAS</name>
<dbReference type="GeneID" id="25990058"/>
<proteinExistence type="predicted"/>
<feature type="signal peptide" evidence="1">
    <location>
        <begin position="1"/>
        <end position="18"/>
    </location>
</feature>
<organism evidence="2 3">
    <name type="scientific">Trichosporon asahii var. asahii (strain ATCC 90039 / CBS 2479 / JCM 2466 / KCTC 7840 / NBRC 103889/ NCYC 2677 / UAMH 7654)</name>
    <name type="common">Yeast</name>
    <dbReference type="NCBI Taxonomy" id="1186058"/>
    <lineage>
        <taxon>Eukaryota</taxon>
        <taxon>Fungi</taxon>
        <taxon>Dikarya</taxon>
        <taxon>Basidiomycota</taxon>
        <taxon>Agaricomycotina</taxon>
        <taxon>Tremellomycetes</taxon>
        <taxon>Trichosporonales</taxon>
        <taxon>Trichosporonaceae</taxon>
        <taxon>Trichosporon</taxon>
    </lineage>
</organism>
<dbReference type="VEuPathDB" id="FungiDB:A1Q1_06546"/>
<dbReference type="OrthoDB" id="5043642at2759"/>
<feature type="chain" id="PRO_5003781527" description="HRQ family protein 2" evidence="1">
    <location>
        <begin position="19"/>
        <end position="345"/>
    </location>
</feature>
<dbReference type="InterPro" id="IPR021848">
    <property type="entry name" value="HODM_asu-like"/>
</dbReference>
<accession>J4U584</accession>
<dbReference type="KEGG" id="tasa:A1Q1_06546"/>
<gene>
    <name evidence="2" type="ORF">A1Q1_06546</name>
</gene>
<dbReference type="AlphaFoldDB" id="J4U584"/>
<dbReference type="HOGENOM" id="CLU_025462_2_1_1"/>
<reference evidence="2 3" key="1">
    <citation type="journal article" date="2012" name="Eukaryot. Cell">
        <title>Draft genome sequence of CBS 2479, the standard type strain of Trichosporon asahii.</title>
        <authorList>
            <person name="Yang R.Y."/>
            <person name="Li H.T."/>
            <person name="Zhu H."/>
            <person name="Zhou G.P."/>
            <person name="Wang M."/>
            <person name="Wang L."/>
        </authorList>
    </citation>
    <scope>NUCLEOTIDE SEQUENCE [LARGE SCALE GENOMIC DNA]</scope>
    <source>
        <strain evidence="3">ATCC 90039 / CBS 2479 / JCM 2466 / KCTC 7840 / NCYC 2677 / UAMH 7654</strain>
    </source>
</reference>
<dbReference type="RefSeq" id="XP_014177135.1">
    <property type="nucleotide sequence ID" value="XM_014321660.1"/>
</dbReference>
<keyword evidence="1" id="KW-0732">Signal</keyword>
<sequence>MPILAELFLVALLLACYAGYKYYSAARGNKRAVETGLGPIEPMSGGWARGPAQHRPFKPIYHITMALKNAAPSDWITIDSDFTSRLSLRGRLLSEKGRGVHGVVPGGEAAVMDLYNSLYAYLPARYPDIFTTKANQLHNKLNGAYFPLSPPDPLEALQNIATTVEEDFFLLVQEPSGHRCVAFVCCFPSGFDPASKLGKGLGAIHAPVPSYERIGPSMERFFGKVQVGKPVTRMNWAVQVDGVLFNSGSNHIVGEDQEDVDPDSVDVSQAHLRVEHQTLTRLPDSKALVFSFKTYLYPLSQVKAEGLGPQFADAIEGLQKGNAPGMWTYKAAVRWGPKSVEYLRS</sequence>
<dbReference type="Pfam" id="PF11927">
    <property type="entry name" value="HODM_asu-like"/>
    <property type="match status" value="1"/>
</dbReference>